<dbReference type="PRINTS" id="PR00681">
    <property type="entry name" value="RIBOSOMALS1"/>
</dbReference>
<name>A0A1F5KIA3_9BACT</name>
<comment type="function">
    <text evidence="4">Binds mRNA; thus facilitating recognition of the initiation point. It is needed to translate mRNA with a short Shine-Dalgarno (SD) purine-rich sequence.</text>
</comment>
<keyword evidence="3" id="KW-0687">Ribonucleoprotein</keyword>
<dbReference type="InterPro" id="IPR003029">
    <property type="entry name" value="S1_domain"/>
</dbReference>
<dbReference type="InterPro" id="IPR035104">
    <property type="entry name" value="Ribosomal_protein_S1-like"/>
</dbReference>
<dbReference type="PANTHER" id="PTHR10724:SF7">
    <property type="entry name" value="SMALL RIBOSOMAL SUBUNIT PROTEIN BS1C"/>
    <property type="match status" value="1"/>
</dbReference>
<dbReference type="PROSITE" id="PS50126">
    <property type="entry name" value="S1"/>
    <property type="match status" value="4"/>
</dbReference>
<protein>
    <recommendedName>
        <fullName evidence="5">S1 motif domain-containing protein</fullName>
    </recommendedName>
</protein>
<gene>
    <name evidence="6" type="ORF">A3D25_03090</name>
</gene>
<dbReference type="GO" id="GO:0003735">
    <property type="term" value="F:structural constituent of ribosome"/>
    <property type="evidence" value="ECO:0007669"/>
    <property type="project" value="TreeGrafter"/>
</dbReference>
<feature type="domain" description="S1 motif" evidence="5">
    <location>
        <begin position="190"/>
        <end position="259"/>
    </location>
</feature>
<dbReference type="Gene3D" id="2.40.50.140">
    <property type="entry name" value="Nucleic acid-binding proteins"/>
    <property type="match status" value="4"/>
</dbReference>
<evidence type="ECO:0000313" key="6">
    <source>
        <dbReference type="EMBL" id="OGE40341.1"/>
    </source>
</evidence>
<sequence>MSMADLMAKQDQKNIRIERGQQVKGTVISILPSEIILDLGTKAEGVLPKRELSQLTIEGIEVGQEIETFVVASETPSGQVLLSLSRSSKGAASNPKWNKFLDGLKTGQLFNGKGVEINKGGLVVEVSGLRGFVPSSQVSFSGISKIEDLVGKELSLKVIEADPAQNRLIFAQKVVVSEEAQALLKEMKVGDSVKGVVSAVLPFAVAMKLENGLDGMIHVSELAWEKTEDPTKTYTDGQELEAKVLQVDLEAGKVELSLKSLQEDPFVKLGEKYQADDVVKGTVTAVSGDGVTIQLEPGVEAIMSSDVLEAGKEYQIGEALTVLIDKVDGTRRRITVSPMLTTTAGLIYK</sequence>
<dbReference type="CDD" id="cd00164">
    <property type="entry name" value="S1_like"/>
    <property type="match status" value="1"/>
</dbReference>
<feature type="domain" description="S1 motif" evidence="5">
    <location>
        <begin position="107"/>
        <end position="173"/>
    </location>
</feature>
<dbReference type="SMART" id="SM00316">
    <property type="entry name" value="S1"/>
    <property type="match status" value="4"/>
</dbReference>
<dbReference type="Proteomes" id="UP000177328">
    <property type="component" value="Unassembled WGS sequence"/>
</dbReference>
<evidence type="ECO:0000259" key="5">
    <source>
        <dbReference type="PROSITE" id="PS50126"/>
    </source>
</evidence>
<dbReference type="InterPro" id="IPR050437">
    <property type="entry name" value="Ribos_protein_bS1-like"/>
</dbReference>
<dbReference type="InterPro" id="IPR012340">
    <property type="entry name" value="NA-bd_OB-fold"/>
</dbReference>
<dbReference type="AlphaFoldDB" id="A0A1F5KIA3"/>
<organism evidence="6 7">
    <name type="scientific">Candidatus Daviesbacteria bacterium RIFCSPHIGHO2_02_FULL_43_12</name>
    <dbReference type="NCBI Taxonomy" id="1797776"/>
    <lineage>
        <taxon>Bacteria</taxon>
        <taxon>Candidatus Daviesiibacteriota</taxon>
    </lineage>
</organism>
<proteinExistence type="inferred from homology"/>
<accession>A0A1F5KIA3</accession>
<dbReference type="GO" id="GO:0003729">
    <property type="term" value="F:mRNA binding"/>
    <property type="evidence" value="ECO:0007669"/>
    <property type="project" value="TreeGrafter"/>
</dbReference>
<feature type="domain" description="S1 motif" evidence="5">
    <location>
        <begin position="20"/>
        <end position="85"/>
    </location>
</feature>
<dbReference type="CDD" id="cd05687">
    <property type="entry name" value="S1_RPS1_repeat_ec1_hs1"/>
    <property type="match status" value="1"/>
</dbReference>
<keyword evidence="2" id="KW-0689">Ribosomal protein</keyword>
<evidence type="ECO:0000256" key="2">
    <source>
        <dbReference type="ARBA" id="ARBA00022980"/>
    </source>
</evidence>
<feature type="domain" description="S1 motif" evidence="5">
    <location>
        <begin position="276"/>
        <end position="339"/>
    </location>
</feature>
<evidence type="ECO:0000256" key="4">
    <source>
        <dbReference type="ARBA" id="ARBA00025604"/>
    </source>
</evidence>
<dbReference type="EMBL" id="MFDD01000012">
    <property type="protein sequence ID" value="OGE40341.1"/>
    <property type="molecule type" value="Genomic_DNA"/>
</dbReference>
<dbReference type="Pfam" id="PF00575">
    <property type="entry name" value="S1"/>
    <property type="match status" value="4"/>
</dbReference>
<dbReference type="FunFam" id="2.40.50.140:FF:000103">
    <property type="entry name" value="protein RRP5 homolog"/>
    <property type="match status" value="1"/>
</dbReference>
<evidence type="ECO:0000313" key="7">
    <source>
        <dbReference type="Proteomes" id="UP000177328"/>
    </source>
</evidence>
<reference evidence="6 7" key="1">
    <citation type="journal article" date="2016" name="Nat. Commun.">
        <title>Thousands of microbial genomes shed light on interconnected biogeochemical processes in an aquifer system.</title>
        <authorList>
            <person name="Anantharaman K."/>
            <person name="Brown C.T."/>
            <person name="Hug L.A."/>
            <person name="Sharon I."/>
            <person name="Castelle C.J."/>
            <person name="Probst A.J."/>
            <person name="Thomas B.C."/>
            <person name="Singh A."/>
            <person name="Wilkins M.J."/>
            <person name="Karaoz U."/>
            <person name="Brodie E.L."/>
            <person name="Williams K.H."/>
            <person name="Hubbard S.S."/>
            <person name="Banfield J.F."/>
        </authorList>
    </citation>
    <scope>NUCLEOTIDE SEQUENCE [LARGE SCALE GENOMIC DNA]</scope>
</reference>
<evidence type="ECO:0000256" key="1">
    <source>
        <dbReference type="ARBA" id="ARBA00006767"/>
    </source>
</evidence>
<dbReference type="CDD" id="cd04465">
    <property type="entry name" value="S1_RPS1_repeat_ec2_hs2"/>
    <property type="match status" value="1"/>
</dbReference>
<dbReference type="GO" id="GO:0006412">
    <property type="term" value="P:translation"/>
    <property type="evidence" value="ECO:0007669"/>
    <property type="project" value="TreeGrafter"/>
</dbReference>
<evidence type="ECO:0000256" key="3">
    <source>
        <dbReference type="ARBA" id="ARBA00023274"/>
    </source>
</evidence>
<dbReference type="SUPFAM" id="SSF50249">
    <property type="entry name" value="Nucleic acid-binding proteins"/>
    <property type="match status" value="4"/>
</dbReference>
<comment type="caution">
    <text evidence="6">The sequence shown here is derived from an EMBL/GenBank/DDBJ whole genome shotgun (WGS) entry which is preliminary data.</text>
</comment>
<comment type="similarity">
    <text evidence="1">Belongs to the bacterial ribosomal protein bS1 family.</text>
</comment>
<dbReference type="PANTHER" id="PTHR10724">
    <property type="entry name" value="30S RIBOSOMAL PROTEIN S1"/>
    <property type="match status" value="1"/>
</dbReference>